<evidence type="ECO:0000256" key="7">
    <source>
        <dbReference type="ARBA" id="ARBA00034307"/>
    </source>
</evidence>
<dbReference type="InterPro" id="IPR046373">
    <property type="entry name" value="Acyl-CoA_Oxase/DH_mid-dom_sf"/>
</dbReference>
<dbReference type="Pfam" id="PF02771">
    <property type="entry name" value="Acyl-CoA_dh_N"/>
    <property type="match status" value="1"/>
</dbReference>
<comment type="catalytic activity">
    <reaction evidence="11">
        <text>dibenzothiophene + FMNH2 + O2 = dibenzothiophene 5-oxide + FMN + H2O + H(+)</text>
        <dbReference type="Rhea" id="RHEA:49076"/>
        <dbReference type="ChEBI" id="CHEBI:15377"/>
        <dbReference type="ChEBI" id="CHEBI:15378"/>
        <dbReference type="ChEBI" id="CHEBI:15379"/>
        <dbReference type="ChEBI" id="CHEBI:23681"/>
        <dbReference type="ChEBI" id="CHEBI:23683"/>
        <dbReference type="ChEBI" id="CHEBI:57618"/>
        <dbReference type="ChEBI" id="CHEBI:58210"/>
    </reaction>
</comment>
<dbReference type="Gene3D" id="1.10.540.10">
    <property type="entry name" value="Acyl-CoA dehydrogenase/oxidase, N-terminal domain"/>
    <property type="match status" value="1"/>
</dbReference>
<dbReference type="InterPro" id="IPR006091">
    <property type="entry name" value="Acyl-CoA_Oxase/DH_mid-dom"/>
</dbReference>
<feature type="domain" description="Acyl-CoA oxidase/dehydrogenase middle" evidence="14">
    <location>
        <begin position="138"/>
        <end position="221"/>
    </location>
</feature>
<dbReference type="InterPro" id="IPR037069">
    <property type="entry name" value="AcylCoA_DH/ox_N_sf"/>
</dbReference>
<evidence type="ECO:0000256" key="10">
    <source>
        <dbReference type="ARBA" id="ARBA00034345"/>
    </source>
</evidence>
<evidence type="ECO:0000256" key="11">
    <source>
        <dbReference type="ARBA" id="ARBA00047859"/>
    </source>
</evidence>
<evidence type="ECO:0000256" key="3">
    <source>
        <dbReference type="ARBA" id="ARBA00022643"/>
    </source>
</evidence>
<dbReference type="Gene3D" id="1.20.140.10">
    <property type="entry name" value="Butyryl-CoA Dehydrogenase, subunit A, domain 3"/>
    <property type="match status" value="1"/>
</dbReference>
<dbReference type="SUPFAM" id="SSF47203">
    <property type="entry name" value="Acyl-CoA dehydrogenase C-terminal domain-like"/>
    <property type="match status" value="1"/>
</dbReference>
<keyword evidence="3" id="KW-0288">FMN</keyword>
<reference evidence="18" key="1">
    <citation type="journal article" date="2019" name="Int. J. Syst. Evol. Microbiol.">
        <title>The Global Catalogue of Microorganisms (GCM) 10K type strain sequencing project: providing services to taxonomists for standard genome sequencing and annotation.</title>
        <authorList>
            <consortium name="The Broad Institute Genomics Platform"/>
            <consortium name="The Broad Institute Genome Sequencing Center for Infectious Disease"/>
            <person name="Wu L."/>
            <person name="Ma J."/>
        </authorList>
    </citation>
    <scope>NUCLEOTIDE SEQUENCE [LARGE SCALE GENOMIC DNA]</scope>
    <source>
        <strain evidence="18">CGMCC 4.7181</strain>
    </source>
</reference>
<dbReference type="InterPro" id="IPR009100">
    <property type="entry name" value="AcylCoA_DH/oxidase_NM_dom_sf"/>
</dbReference>
<comment type="subcellular location">
    <subcellularLocation>
        <location evidence="1">Cytoplasm</location>
    </subcellularLocation>
</comment>
<evidence type="ECO:0000256" key="1">
    <source>
        <dbReference type="ARBA" id="ARBA00004496"/>
    </source>
</evidence>
<dbReference type="Pfam" id="PF08028">
    <property type="entry name" value="Acyl-CoA_dh_2"/>
    <property type="match status" value="1"/>
</dbReference>
<evidence type="ECO:0000256" key="5">
    <source>
        <dbReference type="ARBA" id="ARBA00023002"/>
    </source>
</evidence>
<name>A0ABQ2MWR1_9MICO</name>
<evidence type="ECO:0000256" key="4">
    <source>
        <dbReference type="ARBA" id="ARBA00022741"/>
    </source>
</evidence>
<evidence type="ECO:0000259" key="14">
    <source>
        <dbReference type="Pfam" id="PF02770"/>
    </source>
</evidence>
<accession>A0ABQ2MWR1</accession>
<keyword evidence="6 17" id="KW-0503">Monooxygenase</keyword>
<dbReference type="InterPro" id="IPR036250">
    <property type="entry name" value="AcylCo_DH-like_C"/>
</dbReference>
<proteinExistence type="inferred from homology"/>
<evidence type="ECO:0000256" key="6">
    <source>
        <dbReference type="ARBA" id="ARBA00023033"/>
    </source>
</evidence>
<comment type="catalytic activity">
    <reaction evidence="13">
        <text>dibenzothiophene + 2 FMNH2 + 2 O2 = dibenzothiophene 5,5-dioxide + 2 FMN + 2 H2O + 2 H(+)</text>
        <dbReference type="Rhea" id="RHEA:49072"/>
        <dbReference type="ChEBI" id="CHEBI:15377"/>
        <dbReference type="ChEBI" id="CHEBI:15378"/>
        <dbReference type="ChEBI" id="CHEBI:15379"/>
        <dbReference type="ChEBI" id="CHEBI:23681"/>
        <dbReference type="ChEBI" id="CHEBI:57618"/>
        <dbReference type="ChEBI" id="CHEBI:58210"/>
        <dbReference type="ChEBI" id="CHEBI:90356"/>
        <dbReference type="EC" id="1.14.14.21"/>
    </reaction>
</comment>
<dbReference type="GO" id="GO:0004497">
    <property type="term" value="F:monooxygenase activity"/>
    <property type="evidence" value="ECO:0007669"/>
    <property type="project" value="UniProtKB-KW"/>
</dbReference>
<dbReference type="SUPFAM" id="SSF56645">
    <property type="entry name" value="Acyl-CoA dehydrogenase NM domain-like"/>
    <property type="match status" value="1"/>
</dbReference>
<dbReference type="InterPro" id="IPR013786">
    <property type="entry name" value="AcylCoA_DH/ox_N"/>
</dbReference>
<dbReference type="RefSeq" id="WP_229661072.1">
    <property type="nucleotide sequence ID" value="NZ_BMMQ01000001.1"/>
</dbReference>
<keyword evidence="2" id="KW-0285">Flavoprotein</keyword>
<evidence type="ECO:0000259" key="15">
    <source>
        <dbReference type="Pfam" id="PF02771"/>
    </source>
</evidence>
<dbReference type="PANTHER" id="PTHR43884">
    <property type="entry name" value="ACYL-COA DEHYDROGENASE"/>
    <property type="match status" value="1"/>
</dbReference>
<comment type="similarity">
    <text evidence="8">Belongs to the DszC flavin monooxygenase family.</text>
</comment>
<dbReference type="Proteomes" id="UP000638043">
    <property type="component" value="Unassembled WGS sequence"/>
</dbReference>
<comment type="pathway">
    <text evidence="7">Sulfur metabolism; dibenzothiophene degradation.</text>
</comment>
<keyword evidence="18" id="KW-1185">Reference proteome</keyword>
<evidence type="ECO:0000313" key="17">
    <source>
        <dbReference type="EMBL" id="GGO60040.1"/>
    </source>
</evidence>
<organism evidence="17 18">
    <name type="scientific">Microbacterium nanhaiense</name>
    <dbReference type="NCBI Taxonomy" id="1301026"/>
    <lineage>
        <taxon>Bacteria</taxon>
        <taxon>Bacillati</taxon>
        <taxon>Actinomycetota</taxon>
        <taxon>Actinomycetes</taxon>
        <taxon>Micrococcales</taxon>
        <taxon>Microbacteriaceae</taxon>
        <taxon>Microbacterium</taxon>
    </lineage>
</organism>
<comment type="caution">
    <text evidence="17">The sequence shown here is derived from an EMBL/GenBank/DDBJ whole genome shotgun (WGS) entry which is preliminary data.</text>
</comment>
<evidence type="ECO:0000256" key="8">
    <source>
        <dbReference type="ARBA" id="ARBA00034317"/>
    </source>
</evidence>
<protein>
    <recommendedName>
        <fullName evidence="10">Dibenzothiophene monooxygenase</fullName>
        <ecNumber evidence="9">1.14.14.21</ecNumber>
    </recommendedName>
</protein>
<evidence type="ECO:0000259" key="16">
    <source>
        <dbReference type="Pfam" id="PF08028"/>
    </source>
</evidence>
<gene>
    <name evidence="17" type="ORF">GCM10010910_04470</name>
</gene>
<dbReference type="Gene3D" id="2.40.110.10">
    <property type="entry name" value="Butyryl-CoA Dehydrogenase, subunit A, domain 2"/>
    <property type="match status" value="1"/>
</dbReference>
<evidence type="ECO:0000256" key="9">
    <source>
        <dbReference type="ARBA" id="ARBA00034328"/>
    </source>
</evidence>
<evidence type="ECO:0000313" key="18">
    <source>
        <dbReference type="Proteomes" id="UP000638043"/>
    </source>
</evidence>
<keyword evidence="4" id="KW-0547">Nucleotide-binding</keyword>
<evidence type="ECO:0000256" key="2">
    <source>
        <dbReference type="ARBA" id="ARBA00022630"/>
    </source>
</evidence>
<dbReference type="PIRSF" id="PIRSF016578">
    <property type="entry name" value="HsaA"/>
    <property type="match status" value="1"/>
</dbReference>
<dbReference type="PANTHER" id="PTHR43884:SF12">
    <property type="entry name" value="ISOVALERYL-COA DEHYDROGENASE, MITOCHONDRIAL-RELATED"/>
    <property type="match status" value="1"/>
</dbReference>
<comment type="catalytic activity">
    <reaction evidence="12">
        <text>dibenzothiophene 5-oxide + FMNH2 + O2 = dibenzothiophene 5,5-dioxide + FMN + H2O + H(+)</text>
        <dbReference type="Rhea" id="RHEA:49080"/>
        <dbReference type="ChEBI" id="CHEBI:15377"/>
        <dbReference type="ChEBI" id="CHEBI:15378"/>
        <dbReference type="ChEBI" id="CHEBI:15379"/>
        <dbReference type="ChEBI" id="CHEBI:23683"/>
        <dbReference type="ChEBI" id="CHEBI:57618"/>
        <dbReference type="ChEBI" id="CHEBI:58210"/>
        <dbReference type="ChEBI" id="CHEBI:90356"/>
    </reaction>
</comment>
<keyword evidence="5" id="KW-0560">Oxidoreductase</keyword>
<feature type="domain" description="Acyl-CoA dehydrogenase/oxidase N-terminal" evidence="15">
    <location>
        <begin position="35"/>
        <end position="127"/>
    </location>
</feature>
<dbReference type="EMBL" id="BMMQ01000001">
    <property type="protein sequence ID" value="GGO60040.1"/>
    <property type="molecule type" value="Genomic_DNA"/>
</dbReference>
<feature type="domain" description="Acyl-CoA dehydrogenase C-terminal" evidence="16">
    <location>
        <begin position="249"/>
        <end position="387"/>
    </location>
</feature>
<sequence length="416" mass="43956">MSTQTEISHVLHQPAWAAARASRFKQRFAAVLTDIARGAIAREEERRLPFAELEQLKDAGFTRATLPEELGGGGASLSEGLELLSHLAQHEPNLAQVLRSHFALIERQILAPPSSARDRVLARIASGAVYGNASHERSSAQVGSLETRVRAHGDGYVLSGTKYYSTGTLYADWVSVSAVDEEGEFVGVAVDTRSPGVTRADDWNGFGQRLTGSGTTVFDEVRVPAHDVTHRTGSAPGHGGAYVQLVLLAALNGIGRAIVSDAIEFVTRRTRVYSNGSGATAASDPIVLETIGELSALSYQADAALQSAVAALQDSHDLQAADADPRAIDEAVARGDVATAHAQIVVVTAVLDAATKLFDIGGASATDRSRGLDRHWRNARTIATHNPHRNKAKAIGDLLVNGTPLSNSWLTGEAAG</sequence>
<dbReference type="EC" id="1.14.14.21" evidence="9"/>
<evidence type="ECO:0000256" key="12">
    <source>
        <dbReference type="ARBA" id="ARBA00048445"/>
    </source>
</evidence>
<dbReference type="InterPro" id="IPR013107">
    <property type="entry name" value="Acyl-CoA_DH_C"/>
</dbReference>
<dbReference type="Pfam" id="PF02770">
    <property type="entry name" value="Acyl-CoA_dh_M"/>
    <property type="match status" value="1"/>
</dbReference>
<evidence type="ECO:0000256" key="13">
    <source>
        <dbReference type="ARBA" id="ARBA00049456"/>
    </source>
</evidence>